<dbReference type="Pfam" id="PF15459">
    <property type="entry name" value="RRP14"/>
    <property type="match status" value="1"/>
</dbReference>
<dbReference type="GO" id="GO:0046872">
    <property type="term" value="F:metal ion binding"/>
    <property type="evidence" value="ECO:0007669"/>
    <property type="project" value="UniProtKB-KW"/>
</dbReference>
<accession>A0AAE0U5S3</accession>
<dbReference type="InterPro" id="IPR029060">
    <property type="entry name" value="PIN-like_dom_sf"/>
</dbReference>
<feature type="compositionally biased region" description="Basic and acidic residues" evidence="14">
    <location>
        <begin position="902"/>
        <end position="940"/>
    </location>
</feature>
<dbReference type="InterPro" id="IPR008918">
    <property type="entry name" value="HhH2"/>
</dbReference>
<comment type="similarity">
    <text evidence="3">Belongs to the XPG/RAD2 endonuclease family. EXO1 subfamily.</text>
</comment>
<dbReference type="Pfam" id="PF00867">
    <property type="entry name" value="XPG_I"/>
    <property type="match status" value="1"/>
</dbReference>
<dbReference type="InterPro" id="IPR037315">
    <property type="entry name" value="EXO1_H3TH"/>
</dbReference>
<feature type="compositionally biased region" description="Basic and acidic residues" evidence="14">
    <location>
        <begin position="1008"/>
        <end position="1024"/>
    </location>
</feature>
<dbReference type="InterPro" id="IPR006086">
    <property type="entry name" value="XPG-I_dom"/>
</dbReference>
<keyword evidence="5" id="KW-0479">Metal-binding</keyword>
<evidence type="ECO:0000256" key="3">
    <source>
        <dbReference type="ARBA" id="ARBA00010563"/>
    </source>
</evidence>
<evidence type="ECO:0000256" key="4">
    <source>
        <dbReference type="ARBA" id="ARBA00022722"/>
    </source>
</evidence>
<keyword evidence="12" id="KW-0234">DNA repair</keyword>
<keyword evidence="11" id="KW-0238">DNA-binding</keyword>
<dbReference type="PANTHER" id="PTHR11081:SF65">
    <property type="entry name" value="DNA DAMAGE-INDUCIBLE PROTEIN DIN7-RELATED"/>
    <property type="match status" value="1"/>
</dbReference>
<feature type="compositionally biased region" description="Gly residues" evidence="14">
    <location>
        <begin position="1386"/>
        <end position="1395"/>
    </location>
</feature>
<keyword evidence="9" id="KW-0460">Magnesium</keyword>
<feature type="compositionally biased region" description="Basic and acidic residues" evidence="14">
    <location>
        <begin position="1151"/>
        <end position="1180"/>
    </location>
</feature>
<name>A0AAE0U5S3_SORBR</name>
<evidence type="ECO:0000256" key="12">
    <source>
        <dbReference type="ARBA" id="ARBA00023204"/>
    </source>
</evidence>
<dbReference type="FunFam" id="1.10.150.20:FF:000011">
    <property type="entry name" value="exonuclease 1"/>
    <property type="match status" value="1"/>
</dbReference>
<proteinExistence type="inferred from homology"/>
<evidence type="ECO:0000256" key="1">
    <source>
        <dbReference type="ARBA" id="ARBA00001946"/>
    </source>
</evidence>
<dbReference type="GO" id="GO:0003677">
    <property type="term" value="F:DNA binding"/>
    <property type="evidence" value="ECO:0007669"/>
    <property type="project" value="UniProtKB-KW"/>
</dbReference>
<feature type="compositionally biased region" description="Basic and acidic residues" evidence="14">
    <location>
        <begin position="1037"/>
        <end position="1063"/>
    </location>
</feature>
<feature type="compositionally biased region" description="Basic and acidic residues" evidence="14">
    <location>
        <begin position="1295"/>
        <end position="1309"/>
    </location>
</feature>
<feature type="region of interest" description="Disordered" evidence="14">
    <location>
        <begin position="670"/>
        <end position="700"/>
    </location>
</feature>
<dbReference type="Proteomes" id="UP001281003">
    <property type="component" value="Unassembled WGS sequence"/>
</dbReference>
<dbReference type="GO" id="GO:0017108">
    <property type="term" value="F:5'-flap endonuclease activity"/>
    <property type="evidence" value="ECO:0007669"/>
    <property type="project" value="TreeGrafter"/>
</dbReference>
<dbReference type="InterPro" id="IPR036279">
    <property type="entry name" value="5-3_exonuclease_C_sf"/>
</dbReference>
<reference evidence="17" key="1">
    <citation type="journal article" date="2023" name="Mol. Phylogenet. Evol.">
        <title>Genome-scale phylogeny and comparative genomics of the fungal order Sordariales.</title>
        <authorList>
            <person name="Hensen N."/>
            <person name="Bonometti L."/>
            <person name="Westerberg I."/>
            <person name="Brannstrom I.O."/>
            <person name="Guillou S."/>
            <person name="Cros-Aarteil S."/>
            <person name="Calhoun S."/>
            <person name="Haridas S."/>
            <person name="Kuo A."/>
            <person name="Mondo S."/>
            <person name="Pangilinan J."/>
            <person name="Riley R."/>
            <person name="LaButti K."/>
            <person name="Andreopoulos B."/>
            <person name="Lipzen A."/>
            <person name="Chen C."/>
            <person name="Yan M."/>
            <person name="Daum C."/>
            <person name="Ng V."/>
            <person name="Clum A."/>
            <person name="Steindorff A."/>
            <person name="Ohm R.A."/>
            <person name="Martin F."/>
            <person name="Silar P."/>
            <person name="Natvig D.O."/>
            <person name="Lalanne C."/>
            <person name="Gautier V."/>
            <person name="Ament-Velasquez S.L."/>
            <person name="Kruys A."/>
            <person name="Hutchinson M.I."/>
            <person name="Powell A.J."/>
            <person name="Barry K."/>
            <person name="Miller A.N."/>
            <person name="Grigoriev I.V."/>
            <person name="Debuchy R."/>
            <person name="Gladieux P."/>
            <person name="Hiltunen Thoren M."/>
            <person name="Johannesson H."/>
        </authorList>
    </citation>
    <scope>NUCLEOTIDE SEQUENCE</scope>
    <source>
        <strain evidence="17">FGSC 1904</strain>
    </source>
</reference>
<dbReference type="SUPFAM" id="SSF88723">
    <property type="entry name" value="PIN domain-like"/>
    <property type="match status" value="1"/>
</dbReference>
<feature type="compositionally biased region" description="Basic and acidic residues" evidence="14">
    <location>
        <begin position="957"/>
        <end position="989"/>
    </location>
</feature>
<feature type="region of interest" description="Disordered" evidence="14">
    <location>
        <begin position="1244"/>
        <end position="1264"/>
    </location>
</feature>
<dbReference type="InterPro" id="IPR044752">
    <property type="entry name" value="PIN-like_EXO1"/>
</dbReference>
<comment type="cofactor">
    <cofactor evidence="1">
        <name>Mg(2+)</name>
        <dbReference type="ChEBI" id="CHEBI:18420"/>
    </cofactor>
</comment>
<feature type="domain" description="XPG-I" evidence="15">
    <location>
        <begin position="138"/>
        <end position="208"/>
    </location>
</feature>
<evidence type="ECO:0000256" key="14">
    <source>
        <dbReference type="SAM" id="MobiDB-lite"/>
    </source>
</evidence>
<feature type="compositionally biased region" description="Basic residues" evidence="14">
    <location>
        <begin position="1310"/>
        <end position="1321"/>
    </location>
</feature>
<dbReference type="GO" id="GO:0006281">
    <property type="term" value="P:DNA repair"/>
    <property type="evidence" value="ECO:0007669"/>
    <property type="project" value="UniProtKB-KW"/>
</dbReference>
<evidence type="ECO:0000259" key="16">
    <source>
        <dbReference type="SMART" id="SM00485"/>
    </source>
</evidence>
<feature type="compositionally biased region" description="Low complexity" evidence="14">
    <location>
        <begin position="1092"/>
        <end position="1102"/>
    </location>
</feature>
<dbReference type="Pfam" id="PF00752">
    <property type="entry name" value="XPG_N"/>
    <property type="match status" value="1"/>
</dbReference>
<evidence type="ECO:0000256" key="6">
    <source>
        <dbReference type="ARBA" id="ARBA00022763"/>
    </source>
</evidence>
<feature type="domain" description="XPG N-terminal" evidence="16">
    <location>
        <begin position="1"/>
        <end position="99"/>
    </location>
</feature>
<feature type="compositionally biased region" description="Polar residues" evidence="14">
    <location>
        <begin position="1110"/>
        <end position="1120"/>
    </location>
</feature>
<protein>
    <recommendedName>
        <fullName evidence="19">Exonuclease 1</fullName>
    </recommendedName>
</protein>
<dbReference type="SMART" id="SM00484">
    <property type="entry name" value="XPGI"/>
    <property type="match status" value="1"/>
</dbReference>
<feature type="compositionally biased region" description="Basic residues" evidence="14">
    <location>
        <begin position="1358"/>
        <end position="1369"/>
    </location>
</feature>
<evidence type="ECO:0000256" key="10">
    <source>
        <dbReference type="ARBA" id="ARBA00022881"/>
    </source>
</evidence>
<dbReference type="GO" id="GO:0005634">
    <property type="term" value="C:nucleus"/>
    <property type="evidence" value="ECO:0007669"/>
    <property type="project" value="UniProtKB-SubCell"/>
</dbReference>
<dbReference type="CDD" id="cd09908">
    <property type="entry name" value="H3TH_EXO1"/>
    <property type="match status" value="1"/>
</dbReference>
<dbReference type="EMBL" id="JAUTDP010000013">
    <property type="protein sequence ID" value="KAK3391449.1"/>
    <property type="molecule type" value="Genomic_DNA"/>
</dbReference>
<evidence type="ECO:0000256" key="11">
    <source>
        <dbReference type="ARBA" id="ARBA00023125"/>
    </source>
</evidence>
<feature type="compositionally biased region" description="Basic and acidic residues" evidence="14">
    <location>
        <begin position="1249"/>
        <end position="1264"/>
    </location>
</feature>
<evidence type="ECO:0008006" key="19">
    <source>
        <dbReference type="Google" id="ProtNLM"/>
    </source>
</evidence>
<keyword evidence="10" id="KW-0267">Excision nuclease</keyword>
<dbReference type="FunFam" id="3.40.50.1010:FF:000002">
    <property type="entry name" value="Exonuclease 1, putative"/>
    <property type="match status" value="1"/>
</dbReference>
<keyword evidence="13" id="KW-0539">Nucleus</keyword>
<organism evidence="17 18">
    <name type="scientific">Sordaria brevicollis</name>
    <dbReference type="NCBI Taxonomy" id="83679"/>
    <lineage>
        <taxon>Eukaryota</taxon>
        <taxon>Fungi</taxon>
        <taxon>Dikarya</taxon>
        <taxon>Ascomycota</taxon>
        <taxon>Pezizomycotina</taxon>
        <taxon>Sordariomycetes</taxon>
        <taxon>Sordariomycetidae</taxon>
        <taxon>Sordariales</taxon>
        <taxon>Sordariaceae</taxon>
        <taxon>Sordaria</taxon>
    </lineage>
</organism>
<dbReference type="Gene3D" id="3.40.50.1010">
    <property type="entry name" value="5'-nuclease"/>
    <property type="match status" value="1"/>
</dbReference>
<dbReference type="SMART" id="SM00279">
    <property type="entry name" value="HhH2"/>
    <property type="match status" value="1"/>
</dbReference>
<evidence type="ECO:0000259" key="15">
    <source>
        <dbReference type="SMART" id="SM00484"/>
    </source>
</evidence>
<dbReference type="PRINTS" id="PR00853">
    <property type="entry name" value="XPGRADSUPER"/>
</dbReference>
<dbReference type="InterPro" id="IPR006084">
    <property type="entry name" value="XPG/Rad2"/>
</dbReference>
<evidence type="ECO:0000256" key="9">
    <source>
        <dbReference type="ARBA" id="ARBA00022842"/>
    </source>
</evidence>
<gene>
    <name evidence="17" type="ORF">B0T20DRAFT_396927</name>
</gene>
<feature type="compositionally biased region" description="Basic and acidic residues" evidence="14">
    <location>
        <begin position="1323"/>
        <end position="1357"/>
    </location>
</feature>
<keyword evidence="7" id="KW-0378">Hydrolase</keyword>
<reference evidence="17" key="2">
    <citation type="submission" date="2023-07" db="EMBL/GenBank/DDBJ databases">
        <authorList>
            <consortium name="Lawrence Berkeley National Laboratory"/>
            <person name="Haridas S."/>
            <person name="Hensen N."/>
            <person name="Bonometti L."/>
            <person name="Westerberg I."/>
            <person name="Brannstrom I.O."/>
            <person name="Guillou S."/>
            <person name="Cros-Aarteil S."/>
            <person name="Calhoun S."/>
            <person name="Kuo A."/>
            <person name="Mondo S."/>
            <person name="Pangilinan J."/>
            <person name="Riley R."/>
            <person name="LaButti K."/>
            <person name="Andreopoulos B."/>
            <person name="Lipzen A."/>
            <person name="Chen C."/>
            <person name="Yanf M."/>
            <person name="Daum C."/>
            <person name="Ng V."/>
            <person name="Clum A."/>
            <person name="Steindorff A."/>
            <person name="Ohm R."/>
            <person name="Martin F."/>
            <person name="Silar P."/>
            <person name="Natvig D."/>
            <person name="Lalanne C."/>
            <person name="Gautier V."/>
            <person name="Ament-velasquez S.L."/>
            <person name="Kruys A."/>
            <person name="Hutchinson M.I."/>
            <person name="Powell A.J."/>
            <person name="Barry K."/>
            <person name="Miller A.N."/>
            <person name="Grigoriev I.V."/>
            <person name="Debuchy R."/>
            <person name="Gladieux P."/>
            <person name="Thoren M.H."/>
            <person name="Johannesson H."/>
        </authorList>
    </citation>
    <scope>NUCLEOTIDE SEQUENCE</scope>
    <source>
        <strain evidence="17">FGSC 1904</strain>
    </source>
</reference>
<feature type="compositionally biased region" description="Acidic residues" evidence="14">
    <location>
        <begin position="941"/>
        <end position="953"/>
    </location>
</feature>
<dbReference type="Pfam" id="PF04935">
    <property type="entry name" value="SURF6"/>
    <property type="match status" value="1"/>
</dbReference>
<evidence type="ECO:0000256" key="2">
    <source>
        <dbReference type="ARBA" id="ARBA00004123"/>
    </source>
</evidence>
<dbReference type="CDD" id="cd09857">
    <property type="entry name" value="PIN_EXO1"/>
    <property type="match status" value="1"/>
</dbReference>
<feature type="compositionally biased region" description="Acidic residues" evidence="14">
    <location>
        <begin position="990"/>
        <end position="1007"/>
    </location>
</feature>
<evidence type="ECO:0000256" key="13">
    <source>
        <dbReference type="ARBA" id="ARBA00023242"/>
    </source>
</evidence>
<dbReference type="InterPro" id="IPR006085">
    <property type="entry name" value="XPG_DNA_repair_N"/>
</dbReference>
<comment type="caution">
    <text evidence="17">The sequence shown here is derived from an EMBL/GenBank/DDBJ whole genome shotgun (WGS) entry which is preliminary data.</text>
</comment>
<dbReference type="InterPro" id="IPR029190">
    <property type="entry name" value="Rrp14/SURF6_C"/>
</dbReference>
<dbReference type="SMART" id="SM00485">
    <property type="entry name" value="XPGN"/>
    <property type="match status" value="1"/>
</dbReference>
<feature type="region of interest" description="Disordered" evidence="14">
    <location>
        <begin position="1295"/>
        <end position="1395"/>
    </location>
</feature>
<dbReference type="PANTHER" id="PTHR11081">
    <property type="entry name" value="FLAP ENDONUCLEASE FAMILY MEMBER"/>
    <property type="match status" value="1"/>
</dbReference>
<keyword evidence="4" id="KW-0540">Nuclease</keyword>
<dbReference type="GO" id="GO:0035312">
    <property type="term" value="F:5'-3' DNA exonuclease activity"/>
    <property type="evidence" value="ECO:0007669"/>
    <property type="project" value="InterPro"/>
</dbReference>
<sequence length="1395" mass="155606">MGINGLLPLLKSIHRPAELRKYAGETLGIDGYGWLHRGAIACAIDLAQGKPTRKYVDYAMHRVKMFKHFGVTPYVVFDGDYLPSKAKTELDRENRREASRKTGLELLKAGKPSQAHIELQKAIDITPEMARHLIDELKKADVPYVVAPYEADAQLIYLERQGIISGIVSEDSDLLVFGAKRLLTKMDQYGQCIEINRSQFCAVREISLTGWTDAEFRQMAIFSGCDYLDSLPSMGLKTAYRMIRKLKTPERIIKKLQFDGKVRVPDDYLQRFKQAELTFMYQRVYCPEKKAVVCLTEPDESVNVDDMPFIGAPIDAKLARAIAVGDVNPITKERIVVTTTSPSKRRISQVFTSAYGDGKKMGKPIDQYFKDRRIPLGEMDPNCFNVNPNNGEEEAATVPRPIVFPLPRPYVEDTSTGPTRRYTSQNNRRKSEPISKLLASFDETTSVTSRRQTTGVGFEIFSDSDPAISARPPKKARLCEDAVSEDAVIATPETSKFFPQTKAKKATSRKSESFIMSDDSIEEAFRSVPDAVWSSSKARRRSTKIQLVEESSSSQPVAEEKGHDEVEEPTLPVMPVATLDDATSDSKDEVEVPGSSPQKAITKETVKSQTPLGPRLRQFSYQPGRPGARIINGLATPCSSEERPAAARRSSLNTGTPMLTPLQRMGARALKQVTPRPTPPSTARARNLNKPGNSIGSRRVDPAAIPLPEVDLAEVAALNMPLQGSEDQIIPESDGEVERSAYRREAAPPGKFAGLGVALWFHSTKNSTAIHWRQKFVDKQSLDHSRPALHYLNFSTWVSFRYLYLDIPRPLFHPPAITTHLSEILICTPASYHLISTSATRYQSGRFSPATTSVCKEKMADTDLQERLRSHAQAFDGLLSLIPAKMYYGEEANDQWKRKKQTKEQAKAAKRGKLDPDSELNRNAKEVMDERARNKRKLQDMEESSTEESDVDIEIPGVEKEKPLEGLKKRVVKEDTETEESAPKKQKLSEEEDDEAAPAAEEVADETPAEKPLSKKAQEKEAKRLAKLAKQEKKKAKLEAKLGKAGKTEKKDDAAAEEVKASTEADEDDENDDMAPIDVSGLVTKEDEGESQESSAQSSVFESGDKTGSAEPTSANTSIASAPPSDKPKFKLPADTTVLRERLAAKIEQLRAARKVEKDDEGKPIRTRQELIEMRREKEAKRKAHKREQRQKQKEEEDRKRSEAIASSRNSPLSMLSPKEDVDTNFAFGRLAFSDGVQLSRDAAFVKSDGTKKKGPTDAKSKLAKLEAQKKRLATLDEDKRKEILEKETWLAARKRAEGEKVHDDEHLLKKAVKRKEKQKSKSANEWRERKEGVAKAQYDRSKKREENIKKKQDEKKARKLGIKVKGGKGKGGGKGASKGKSRPGFEGGFGGKKK</sequence>
<keyword evidence="18" id="KW-1185">Reference proteome</keyword>
<feature type="region of interest" description="Disordered" evidence="14">
    <location>
        <begin position="893"/>
        <end position="1134"/>
    </location>
</feature>
<feature type="region of interest" description="Disordered" evidence="14">
    <location>
        <begin position="539"/>
        <end position="616"/>
    </location>
</feature>
<keyword evidence="8" id="KW-0269">Exonuclease</keyword>
<comment type="subcellular location">
    <subcellularLocation>
        <location evidence="2">Nucleus</location>
    </subcellularLocation>
</comment>
<evidence type="ECO:0000256" key="8">
    <source>
        <dbReference type="ARBA" id="ARBA00022839"/>
    </source>
</evidence>
<feature type="compositionally biased region" description="Basic and acidic residues" evidence="14">
    <location>
        <begin position="1190"/>
        <end position="1203"/>
    </location>
</feature>
<dbReference type="Gene3D" id="1.10.150.20">
    <property type="entry name" value="5' to 3' exonuclease, C-terminal subdomain"/>
    <property type="match status" value="1"/>
</dbReference>
<keyword evidence="6" id="KW-0227">DNA damage</keyword>
<feature type="region of interest" description="Disordered" evidence="14">
    <location>
        <begin position="1151"/>
        <end position="1219"/>
    </location>
</feature>
<feature type="compositionally biased region" description="Acidic residues" evidence="14">
    <location>
        <begin position="1064"/>
        <end position="1075"/>
    </location>
</feature>
<dbReference type="InterPro" id="IPR029188">
    <property type="entry name" value="Rrp14_N"/>
</dbReference>
<evidence type="ECO:0000256" key="7">
    <source>
        <dbReference type="ARBA" id="ARBA00022801"/>
    </source>
</evidence>
<evidence type="ECO:0000256" key="5">
    <source>
        <dbReference type="ARBA" id="ARBA00022723"/>
    </source>
</evidence>
<feature type="region of interest" description="Disordered" evidence="14">
    <location>
        <begin position="407"/>
        <end position="431"/>
    </location>
</feature>
<feature type="compositionally biased region" description="Polar residues" evidence="14">
    <location>
        <begin position="413"/>
        <end position="426"/>
    </location>
</feature>
<feature type="compositionally biased region" description="Polar residues" evidence="14">
    <location>
        <begin position="1205"/>
        <end position="1214"/>
    </location>
</feature>
<dbReference type="SUPFAM" id="SSF47807">
    <property type="entry name" value="5' to 3' exonuclease, C-terminal subdomain"/>
    <property type="match status" value="1"/>
</dbReference>
<evidence type="ECO:0000313" key="17">
    <source>
        <dbReference type="EMBL" id="KAK3391449.1"/>
    </source>
</evidence>
<evidence type="ECO:0000313" key="18">
    <source>
        <dbReference type="Proteomes" id="UP001281003"/>
    </source>
</evidence>